<name>A0A251UDA4_HELAN</name>
<feature type="transmembrane region" description="Helical" evidence="1">
    <location>
        <begin position="20"/>
        <end position="37"/>
    </location>
</feature>
<dbReference type="Proteomes" id="UP000215914">
    <property type="component" value="Chromosome 7"/>
</dbReference>
<dbReference type="EMBL" id="CM007896">
    <property type="protein sequence ID" value="OTG21084.1"/>
    <property type="molecule type" value="Genomic_DNA"/>
</dbReference>
<keyword evidence="1" id="KW-1133">Transmembrane helix</keyword>
<evidence type="ECO:0000256" key="1">
    <source>
        <dbReference type="SAM" id="Phobius"/>
    </source>
</evidence>
<reference evidence="2" key="3">
    <citation type="submission" date="2020-06" db="EMBL/GenBank/DDBJ databases">
        <title>Helianthus annuus Genome sequencing and assembly Release 2.</title>
        <authorList>
            <person name="Gouzy J."/>
            <person name="Langlade N."/>
            <person name="Munos S."/>
        </authorList>
    </citation>
    <scope>NUCLEOTIDE SEQUENCE</scope>
    <source>
        <tissue evidence="2">Leaves</tissue>
    </source>
</reference>
<sequence length="56" mass="6525">MKMSISLDVNSMASRHVSFLNLEFDVFIFLNLISFFLNKHYVSSKKKIPVKDVTIM</sequence>
<evidence type="ECO:0000313" key="4">
    <source>
        <dbReference type="Proteomes" id="UP000215914"/>
    </source>
</evidence>
<dbReference type="AlphaFoldDB" id="A0A251UDA4"/>
<evidence type="ECO:0000313" key="2">
    <source>
        <dbReference type="EMBL" id="KAF5799854.1"/>
    </source>
</evidence>
<dbReference type="EMBL" id="MNCJ02000322">
    <property type="protein sequence ID" value="KAF5799854.1"/>
    <property type="molecule type" value="Genomic_DNA"/>
</dbReference>
<keyword evidence="4" id="KW-1185">Reference proteome</keyword>
<reference evidence="2 4" key="1">
    <citation type="journal article" date="2017" name="Nature">
        <title>The sunflower genome provides insights into oil metabolism, flowering and Asterid evolution.</title>
        <authorList>
            <person name="Badouin H."/>
            <person name="Gouzy J."/>
            <person name="Grassa C.J."/>
            <person name="Murat F."/>
            <person name="Staton S.E."/>
            <person name="Cottret L."/>
            <person name="Lelandais-Briere C."/>
            <person name="Owens G.L."/>
            <person name="Carrere S."/>
            <person name="Mayjonade B."/>
            <person name="Legrand L."/>
            <person name="Gill N."/>
            <person name="Kane N.C."/>
            <person name="Bowers J.E."/>
            <person name="Hubner S."/>
            <person name="Bellec A."/>
            <person name="Berard A."/>
            <person name="Berges H."/>
            <person name="Blanchet N."/>
            <person name="Boniface M.C."/>
            <person name="Brunel D."/>
            <person name="Catrice O."/>
            <person name="Chaidir N."/>
            <person name="Claudel C."/>
            <person name="Donnadieu C."/>
            <person name="Faraut T."/>
            <person name="Fievet G."/>
            <person name="Helmstetter N."/>
            <person name="King M."/>
            <person name="Knapp S.J."/>
            <person name="Lai Z."/>
            <person name="Le Paslier M.C."/>
            <person name="Lippi Y."/>
            <person name="Lorenzon L."/>
            <person name="Mandel J.R."/>
            <person name="Marage G."/>
            <person name="Marchand G."/>
            <person name="Marquand E."/>
            <person name="Bret-Mestries E."/>
            <person name="Morien E."/>
            <person name="Nambeesan S."/>
            <person name="Nguyen T."/>
            <person name="Pegot-Espagnet P."/>
            <person name="Pouilly N."/>
            <person name="Raftis F."/>
            <person name="Sallet E."/>
            <person name="Schiex T."/>
            <person name="Thomas J."/>
            <person name="Vandecasteele C."/>
            <person name="Vares D."/>
            <person name="Vear F."/>
            <person name="Vautrin S."/>
            <person name="Crespi M."/>
            <person name="Mangin B."/>
            <person name="Burke J.M."/>
            <person name="Salse J."/>
            <person name="Munos S."/>
            <person name="Vincourt P."/>
            <person name="Rieseberg L.H."/>
            <person name="Langlade N.B."/>
        </authorList>
    </citation>
    <scope>NUCLEOTIDE SEQUENCE [LARGE SCALE GENOMIC DNA]</scope>
    <source>
        <strain evidence="4">cv. SF193</strain>
        <tissue evidence="2">Leaves</tissue>
    </source>
</reference>
<keyword evidence="1" id="KW-0812">Transmembrane</keyword>
<dbReference type="InParanoid" id="A0A251UDA4"/>
<organism evidence="3 4">
    <name type="scientific">Helianthus annuus</name>
    <name type="common">Common sunflower</name>
    <dbReference type="NCBI Taxonomy" id="4232"/>
    <lineage>
        <taxon>Eukaryota</taxon>
        <taxon>Viridiplantae</taxon>
        <taxon>Streptophyta</taxon>
        <taxon>Embryophyta</taxon>
        <taxon>Tracheophyta</taxon>
        <taxon>Spermatophyta</taxon>
        <taxon>Magnoliopsida</taxon>
        <taxon>eudicotyledons</taxon>
        <taxon>Gunneridae</taxon>
        <taxon>Pentapetalae</taxon>
        <taxon>asterids</taxon>
        <taxon>campanulids</taxon>
        <taxon>Asterales</taxon>
        <taxon>Asteraceae</taxon>
        <taxon>Asteroideae</taxon>
        <taxon>Heliantheae alliance</taxon>
        <taxon>Heliantheae</taxon>
        <taxon>Helianthus</taxon>
    </lineage>
</organism>
<proteinExistence type="predicted"/>
<protein>
    <submittedName>
        <fullName evidence="3">Uncharacterized protein</fullName>
    </submittedName>
</protein>
<evidence type="ECO:0000313" key="3">
    <source>
        <dbReference type="EMBL" id="OTG21084.1"/>
    </source>
</evidence>
<reference evidence="3" key="2">
    <citation type="submission" date="2017-02" db="EMBL/GenBank/DDBJ databases">
        <title>Sunflower complete genome.</title>
        <authorList>
            <person name="Langlade N."/>
            <person name="Munos S."/>
        </authorList>
    </citation>
    <scope>NUCLEOTIDE SEQUENCE [LARGE SCALE GENOMIC DNA]</scope>
    <source>
        <tissue evidence="3">Leaves</tissue>
    </source>
</reference>
<keyword evidence="1" id="KW-0472">Membrane</keyword>
<dbReference type="Gramene" id="mRNA:HanXRQr2_Chr07g0309301">
    <property type="protein sequence ID" value="CDS:HanXRQr2_Chr07g0309301.1"/>
    <property type="gene ID" value="HanXRQr2_Chr07g0309301"/>
</dbReference>
<gene>
    <name evidence="3" type="ORF">HannXRQ_Chr07g0200291</name>
    <name evidence="2" type="ORF">HanXRQr2_Chr07g0309301</name>
</gene>
<accession>A0A251UDA4</accession>